<gene>
    <name evidence="2" type="ORF">PG996_004945</name>
</gene>
<dbReference type="Proteomes" id="UP001446871">
    <property type="component" value="Unassembled WGS sequence"/>
</dbReference>
<evidence type="ECO:0000256" key="1">
    <source>
        <dbReference type="SAM" id="Phobius"/>
    </source>
</evidence>
<dbReference type="EMBL" id="JAQQWM010000003">
    <property type="protein sequence ID" value="KAK8071597.1"/>
    <property type="molecule type" value="Genomic_DNA"/>
</dbReference>
<evidence type="ECO:0000313" key="3">
    <source>
        <dbReference type="Proteomes" id="UP001446871"/>
    </source>
</evidence>
<proteinExistence type="predicted"/>
<name>A0ABR1VK44_9PEZI</name>
<accession>A0ABR1VK44</accession>
<reference evidence="2 3" key="1">
    <citation type="submission" date="2023-01" db="EMBL/GenBank/DDBJ databases">
        <title>Analysis of 21 Apiospora genomes using comparative genomics revels a genus with tremendous synthesis potential of carbohydrate active enzymes and secondary metabolites.</title>
        <authorList>
            <person name="Sorensen T."/>
        </authorList>
    </citation>
    <scope>NUCLEOTIDE SEQUENCE [LARGE SCALE GENOMIC DNA]</scope>
    <source>
        <strain evidence="2 3">CBS 83171</strain>
    </source>
</reference>
<keyword evidence="3" id="KW-1185">Reference proteome</keyword>
<feature type="transmembrane region" description="Helical" evidence="1">
    <location>
        <begin position="97"/>
        <end position="121"/>
    </location>
</feature>
<keyword evidence="1" id="KW-1133">Transmembrane helix</keyword>
<sequence length="207" mass="21516">MGTGSDTSGQESLGATEIDLDLAAESVSGTLLLSDASRSASPPNPSPDETGVLTEAILKGVGKLMSESAKVFLLTVQSFVEPHGQRLRARLESGDPVVYYAMTACMAGVLVLVILLVVLAVRVPMVSTGKTIANTDAGAEVLLLDWLRTRAVSPYSTLSECLRGGPSCPAGTMHSGSSMYGTRSSTAERDGGIPLMGYLVTNFSKMA</sequence>
<keyword evidence="1" id="KW-0812">Transmembrane</keyword>
<keyword evidence="1" id="KW-0472">Membrane</keyword>
<evidence type="ECO:0000313" key="2">
    <source>
        <dbReference type="EMBL" id="KAK8071597.1"/>
    </source>
</evidence>
<protein>
    <submittedName>
        <fullName evidence="2">Uncharacterized protein</fullName>
    </submittedName>
</protein>
<organism evidence="2 3">
    <name type="scientific">Apiospora saccharicola</name>
    <dbReference type="NCBI Taxonomy" id="335842"/>
    <lineage>
        <taxon>Eukaryota</taxon>
        <taxon>Fungi</taxon>
        <taxon>Dikarya</taxon>
        <taxon>Ascomycota</taxon>
        <taxon>Pezizomycotina</taxon>
        <taxon>Sordariomycetes</taxon>
        <taxon>Xylariomycetidae</taxon>
        <taxon>Amphisphaeriales</taxon>
        <taxon>Apiosporaceae</taxon>
        <taxon>Apiospora</taxon>
    </lineage>
</organism>
<comment type="caution">
    <text evidence="2">The sequence shown here is derived from an EMBL/GenBank/DDBJ whole genome shotgun (WGS) entry which is preliminary data.</text>
</comment>